<dbReference type="PANTHER" id="PTHR20661">
    <property type="entry name" value="PHOSPHATIDYLINOSITOL-GLYCAN BIOSYNTHESIS CLASS W PROTEIN"/>
    <property type="match status" value="1"/>
</dbReference>
<gene>
    <name evidence="10" type="primary">GWT1</name>
    <name evidence="10" type="ORF">LshimejAT787_0300440</name>
</gene>
<feature type="region of interest" description="Disordered" evidence="9">
    <location>
        <begin position="101"/>
        <end position="121"/>
    </location>
</feature>
<keyword evidence="8" id="KW-0808">Transferase</keyword>
<comment type="function">
    <text evidence="8">A acetyltransferase, which acetylates the inositol ring of phosphatidylinositol during biosynthesis of GPI-anchor.</text>
</comment>
<evidence type="ECO:0000256" key="1">
    <source>
        <dbReference type="ARBA" id="ARBA00004141"/>
    </source>
</evidence>
<dbReference type="GO" id="GO:0005789">
    <property type="term" value="C:endoplasmic reticulum membrane"/>
    <property type="evidence" value="ECO:0007669"/>
    <property type="project" value="UniProtKB-SubCell"/>
</dbReference>
<comment type="subcellular location">
    <subcellularLocation>
        <location evidence="8">Endoplasmic reticulum membrane</location>
        <topology evidence="8">Multi-pass membrane protein</topology>
    </subcellularLocation>
    <subcellularLocation>
        <location evidence="1">Membrane</location>
        <topology evidence="1">Multi-pass membrane protein</topology>
    </subcellularLocation>
</comment>
<feature type="transmembrane region" description="Helical" evidence="8">
    <location>
        <begin position="239"/>
        <end position="256"/>
    </location>
</feature>
<feature type="transmembrane region" description="Helical" evidence="8">
    <location>
        <begin position="467"/>
        <end position="488"/>
    </location>
</feature>
<dbReference type="InterPro" id="IPR009447">
    <property type="entry name" value="PIGW/GWT1"/>
</dbReference>
<dbReference type="PIRSF" id="PIRSF017321">
    <property type="entry name" value="GWT1"/>
    <property type="match status" value="1"/>
</dbReference>
<keyword evidence="4 8" id="KW-0337">GPI-anchor biosynthesis</keyword>
<feature type="transmembrane region" description="Helical" evidence="8">
    <location>
        <begin position="210"/>
        <end position="227"/>
    </location>
</feature>
<keyword evidence="5 8" id="KW-0812">Transmembrane</keyword>
<evidence type="ECO:0000313" key="10">
    <source>
        <dbReference type="EMBL" id="GLB35756.1"/>
    </source>
</evidence>
<keyword evidence="8" id="KW-0256">Endoplasmic reticulum</keyword>
<dbReference type="GO" id="GO:0006506">
    <property type="term" value="P:GPI anchor biosynthetic process"/>
    <property type="evidence" value="ECO:0007669"/>
    <property type="project" value="UniProtKB-KW"/>
</dbReference>
<dbReference type="Proteomes" id="UP001063166">
    <property type="component" value="Unassembled WGS sequence"/>
</dbReference>
<feature type="transmembrane region" description="Helical" evidence="8">
    <location>
        <begin position="166"/>
        <end position="189"/>
    </location>
</feature>
<protein>
    <recommendedName>
        <fullName evidence="8">GPI-anchored wall transfer protein</fullName>
        <ecNumber evidence="8">2.3.-.-</ecNumber>
    </recommendedName>
</protein>
<feature type="transmembrane region" description="Helical" evidence="8">
    <location>
        <begin position="400"/>
        <end position="423"/>
    </location>
</feature>
<feature type="transmembrane region" description="Helical" evidence="8">
    <location>
        <begin position="136"/>
        <end position="154"/>
    </location>
</feature>
<accession>A0A9P3ULV9</accession>
<dbReference type="EMBL" id="BRPK01000003">
    <property type="protein sequence ID" value="GLB35756.1"/>
    <property type="molecule type" value="Genomic_DNA"/>
</dbReference>
<keyword evidence="6 8" id="KW-1133">Transmembrane helix</keyword>
<evidence type="ECO:0000256" key="3">
    <source>
        <dbReference type="ARBA" id="ARBA00007559"/>
    </source>
</evidence>
<dbReference type="GO" id="GO:0032216">
    <property type="term" value="F:glucosaminyl-phosphatidylinositol O-acyltransferase activity"/>
    <property type="evidence" value="ECO:0007669"/>
    <property type="project" value="TreeGrafter"/>
</dbReference>
<dbReference type="GO" id="GO:0072659">
    <property type="term" value="P:protein localization to plasma membrane"/>
    <property type="evidence" value="ECO:0007669"/>
    <property type="project" value="TreeGrafter"/>
</dbReference>
<evidence type="ECO:0000256" key="5">
    <source>
        <dbReference type="ARBA" id="ARBA00022692"/>
    </source>
</evidence>
<evidence type="ECO:0000256" key="4">
    <source>
        <dbReference type="ARBA" id="ARBA00022502"/>
    </source>
</evidence>
<feature type="transmembrane region" description="Helical" evidence="8">
    <location>
        <begin position="53"/>
        <end position="71"/>
    </location>
</feature>
<dbReference type="OrthoDB" id="15270at2759"/>
<evidence type="ECO:0000256" key="7">
    <source>
        <dbReference type="ARBA" id="ARBA00023136"/>
    </source>
</evidence>
<organism evidence="10 11">
    <name type="scientific">Lyophyllum shimeji</name>
    <name type="common">Hon-shimeji</name>
    <name type="synonym">Tricholoma shimeji</name>
    <dbReference type="NCBI Taxonomy" id="47721"/>
    <lineage>
        <taxon>Eukaryota</taxon>
        <taxon>Fungi</taxon>
        <taxon>Dikarya</taxon>
        <taxon>Basidiomycota</taxon>
        <taxon>Agaricomycotina</taxon>
        <taxon>Agaricomycetes</taxon>
        <taxon>Agaricomycetidae</taxon>
        <taxon>Agaricales</taxon>
        <taxon>Tricholomatineae</taxon>
        <taxon>Lyophyllaceae</taxon>
        <taxon>Lyophyllum</taxon>
    </lineage>
</organism>
<keyword evidence="11" id="KW-1185">Reference proteome</keyword>
<comment type="similarity">
    <text evidence="3 8">Belongs to the PIGW family.</text>
</comment>
<evidence type="ECO:0000256" key="6">
    <source>
        <dbReference type="ARBA" id="ARBA00022989"/>
    </source>
</evidence>
<dbReference type="Pfam" id="PF06423">
    <property type="entry name" value="GWT1"/>
    <property type="match status" value="1"/>
</dbReference>
<keyword evidence="8" id="KW-0012">Acyltransferase</keyword>
<dbReference type="PANTHER" id="PTHR20661:SF0">
    <property type="entry name" value="PHOSPHATIDYLINOSITOL-GLYCAN BIOSYNTHESIS CLASS W PROTEIN"/>
    <property type="match status" value="1"/>
</dbReference>
<evidence type="ECO:0000313" key="11">
    <source>
        <dbReference type="Proteomes" id="UP001063166"/>
    </source>
</evidence>
<evidence type="ECO:0000256" key="9">
    <source>
        <dbReference type="SAM" id="MobiDB-lite"/>
    </source>
</evidence>
<feature type="transmembrane region" description="Helical" evidence="8">
    <location>
        <begin position="367"/>
        <end position="388"/>
    </location>
</feature>
<proteinExistence type="inferred from homology"/>
<feature type="transmembrane region" description="Helical" evidence="8">
    <location>
        <begin position="305"/>
        <end position="326"/>
    </location>
</feature>
<comment type="caution">
    <text evidence="10">The sequence shown here is derived from an EMBL/GenBank/DDBJ whole genome shotgun (WGS) entry which is preliminary data.</text>
</comment>
<name>A0A9P3ULV9_LYOSH</name>
<keyword evidence="7 8" id="KW-0472">Membrane</keyword>
<feature type="region of interest" description="Disordered" evidence="9">
    <location>
        <begin position="337"/>
        <end position="356"/>
    </location>
</feature>
<feature type="transmembrane region" description="Helical" evidence="8">
    <location>
        <begin position="263"/>
        <end position="285"/>
    </location>
</feature>
<sequence>MGSDYKTAKEEWVADLTGSTILHVNLLSLVALCSIALYSALASRIYRARMIPFPAMWAILVLPLLLSMTVFANSPTFLSFLLLVPTTLLLLMIPRQVPETPLPSPNPMSPTSRQPNPPYEPKAQIPPLPSVTVYRAHMLLMTILAILAVDFPVFPRSLAKCETFGVSLMDLGVGSFVFSQGLVSAIPLLKDPSYLSAPAGPKILSVARKALPIILIGLVRVLLVKGTEYPEHESEYGTHWNFFITLALLPILQVMLHPAIKRIPLALLAILVALAQQLTLSFLGMHDFVLKAPRTGLISANKEGIVSLPGYLAIHLLGLSAGTVILPPSPKYFSRSLKGRARRNSNPNDKRNTLAAPRENDHTAIELCSYTIIWWSLLGLSMSFKIGGKEVSRRMANLPYVLWIAAFNTSFILGYLLLDIYFFPSRSVYSQKSKLKVPVEIAIDHPSRQQQMQSAPPLLEAFNKNGLVLFLVANVCTGLINLTIPTMYTSDLQAMLILNYYGGRKKACTQGLAVT</sequence>
<reference evidence="10" key="1">
    <citation type="submission" date="2022-07" db="EMBL/GenBank/DDBJ databases">
        <title>The genome of Lyophyllum shimeji provides insight into the initial evolution of ectomycorrhizal fungal genome.</title>
        <authorList>
            <person name="Kobayashi Y."/>
            <person name="Shibata T."/>
            <person name="Hirakawa H."/>
            <person name="Shigenobu S."/>
            <person name="Nishiyama T."/>
            <person name="Yamada A."/>
            <person name="Hasebe M."/>
            <person name="Kawaguchi M."/>
        </authorList>
    </citation>
    <scope>NUCLEOTIDE SEQUENCE</scope>
    <source>
        <strain evidence="10">AT787</strain>
    </source>
</reference>
<dbReference type="AlphaFoldDB" id="A0A9P3ULV9"/>
<comment type="pathway">
    <text evidence="2 8">Glycolipid biosynthesis; glycosylphosphatidylinositol-anchor biosynthesis.</text>
</comment>
<feature type="transmembrane region" description="Helical" evidence="8">
    <location>
        <begin position="20"/>
        <end position="41"/>
    </location>
</feature>
<evidence type="ECO:0000256" key="2">
    <source>
        <dbReference type="ARBA" id="ARBA00004687"/>
    </source>
</evidence>
<dbReference type="EC" id="2.3.-.-" evidence="8"/>
<evidence type="ECO:0000256" key="8">
    <source>
        <dbReference type="RuleBase" id="RU280819"/>
    </source>
</evidence>